<evidence type="ECO:0000259" key="1">
    <source>
        <dbReference type="Pfam" id="PF08840"/>
    </source>
</evidence>
<accession>A0A372DS50</accession>
<feature type="domain" description="BAAT/Acyl-CoA thioester hydrolase C-terminal" evidence="1">
    <location>
        <begin position="122"/>
        <end position="275"/>
    </location>
</feature>
<dbReference type="GO" id="GO:0006637">
    <property type="term" value="P:acyl-CoA metabolic process"/>
    <property type="evidence" value="ECO:0007669"/>
    <property type="project" value="TreeGrafter"/>
</dbReference>
<dbReference type="EMBL" id="QVPD01000001">
    <property type="protein sequence ID" value="RFP62294.1"/>
    <property type="molecule type" value="Genomic_DNA"/>
</dbReference>
<gene>
    <name evidence="2" type="ORF">D0Y53_00240</name>
</gene>
<dbReference type="GO" id="GO:0006631">
    <property type="term" value="P:fatty acid metabolic process"/>
    <property type="evidence" value="ECO:0007669"/>
    <property type="project" value="TreeGrafter"/>
</dbReference>
<comment type="caution">
    <text evidence="2">The sequence shown here is derived from an EMBL/GenBank/DDBJ whole genome shotgun (WGS) entry which is preliminary data.</text>
</comment>
<dbReference type="Pfam" id="PF08840">
    <property type="entry name" value="BAAT_C"/>
    <property type="match status" value="1"/>
</dbReference>
<dbReference type="RefSeq" id="WP_117201114.1">
    <property type="nucleotide sequence ID" value="NZ_JBHTBK010000006.1"/>
</dbReference>
<dbReference type="SUPFAM" id="SSF53474">
    <property type="entry name" value="alpha/beta-Hydrolases"/>
    <property type="match status" value="1"/>
</dbReference>
<dbReference type="InterPro" id="IPR029058">
    <property type="entry name" value="AB_hydrolase_fold"/>
</dbReference>
<dbReference type="PANTHER" id="PTHR10824">
    <property type="entry name" value="ACYL-COENZYME A THIOESTERASE-RELATED"/>
    <property type="match status" value="1"/>
</dbReference>
<name>A0A372DS50_9GAMM</name>
<dbReference type="Gene3D" id="3.40.50.1820">
    <property type="entry name" value="alpha/beta hydrolase"/>
    <property type="match status" value="1"/>
</dbReference>
<evidence type="ECO:0000313" key="2">
    <source>
        <dbReference type="EMBL" id="RFP62294.1"/>
    </source>
</evidence>
<dbReference type="AlphaFoldDB" id="A0A372DS50"/>
<proteinExistence type="predicted"/>
<dbReference type="InterPro" id="IPR014940">
    <property type="entry name" value="BAAT_C"/>
</dbReference>
<dbReference type="PANTHER" id="PTHR10824:SF4">
    <property type="entry name" value="ACYL-COENZYME A THIOESTERASE 1-LIKE"/>
    <property type="match status" value="1"/>
</dbReference>
<protein>
    <recommendedName>
        <fullName evidence="1">BAAT/Acyl-CoA thioester hydrolase C-terminal domain-containing protein</fullName>
    </recommendedName>
</protein>
<organism evidence="2 3">
    <name type="scientific">Cognatiluteimonas weifangensis</name>
    <dbReference type="NCBI Taxonomy" id="2303539"/>
    <lineage>
        <taxon>Bacteria</taxon>
        <taxon>Pseudomonadati</taxon>
        <taxon>Pseudomonadota</taxon>
        <taxon>Gammaproteobacteria</taxon>
        <taxon>Lysobacterales</taxon>
        <taxon>Lysobacteraceae</taxon>
        <taxon>Cognatiluteimonas</taxon>
    </lineage>
</organism>
<keyword evidence="3" id="KW-1185">Reference proteome</keyword>
<sequence>MKVLKWLSVSAVVLACALGACMWWVVASFDTRTLPANHGEVVAELYAGDDARGAARRPLLVGLGGAEGGNAWAGPAWKRQRDRFLEQGYAVLALGYFGLPGTPEKLDRISLDGLHAAIVEAARDPRVDGRCVALIGGSRGAEAALLLASHFPGIDAVAALVPGSAVFASGTNAMVTPAFSLHEAPLPFVPVPWSTTWDLLTGNLRGAFETMMRDAGAMQRAAIPVERMRGPVLFVSATRDEVWPSAEMAQAMLQRLQAHGFPHVAEHVAVDGGHAEPLDEFPRIEAFLARHFARACR</sequence>
<dbReference type="OrthoDB" id="8922993at2"/>
<dbReference type="Proteomes" id="UP000262917">
    <property type="component" value="Unassembled WGS sequence"/>
</dbReference>
<evidence type="ECO:0000313" key="3">
    <source>
        <dbReference type="Proteomes" id="UP000262917"/>
    </source>
</evidence>
<dbReference type="PROSITE" id="PS51257">
    <property type="entry name" value="PROKAR_LIPOPROTEIN"/>
    <property type="match status" value="1"/>
</dbReference>
<reference evidence="2 3" key="1">
    <citation type="submission" date="2018-08" db="EMBL/GenBank/DDBJ databases">
        <title>Lysobacter weifangensis sp. nov., a new member of the family 'Xanthomonadaceae', isolated from soil in a farmland.</title>
        <authorList>
            <person name="Zhao H."/>
        </authorList>
    </citation>
    <scope>NUCLEOTIDE SEQUENCE [LARGE SCALE GENOMIC DNA]</scope>
    <source>
        <strain evidence="2 3">WF-2</strain>
    </source>
</reference>
<dbReference type="GO" id="GO:0047617">
    <property type="term" value="F:fatty acyl-CoA hydrolase activity"/>
    <property type="evidence" value="ECO:0007669"/>
    <property type="project" value="TreeGrafter"/>
</dbReference>